<dbReference type="Proteomes" id="UP000826616">
    <property type="component" value="Chromosome"/>
</dbReference>
<dbReference type="PANTHER" id="PTHR43210:SF2">
    <property type="entry name" value="ATP-DEPENDENT DETHIOBIOTIN SYNTHETASE BIOD 2"/>
    <property type="match status" value="1"/>
</dbReference>
<proteinExistence type="inferred from homology"/>
<dbReference type="Gene3D" id="3.40.50.300">
    <property type="entry name" value="P-loop containing nucleotide triphosphate hydrolases"/>
    <property type="match status" value="1"/>
</dbReference>
<comment type="similarity">
    <text evidence="9">Belongs to the dethiobiotin synthetase family.</text>
</comment>
<comment type="caution">
    <text evidence="9">Lacks conserved residue(s) required for the propagation of feature annotation.</text>
</comment>
<comment type="catalytic activity">
    <reaction evidence="8">
        <text>(7R,8S)-8-amino-7-(carboxyamino)nonanoate + ATP = (4R,5S)-dethiobiotin + ADP + phosphate + H(+)</text>
        <dbReference type="Rhea" id="RHEA:63684"/>
        <dbReference type="ChEBI" id="CHEBI:15378"/>
        <dbReference type="ChEBI" id="CHEBI:30616"/>
        <dbReference type="ChEBI" id="CHEBI:43474"/>
        <dbReference type="ChEBI" id="CHEBI:149470"/>
        <dbReference type="ChEBI" id="CHEBI:149473"/>
        <dbReference type="ChEBI" id="CHEBI:456216"/>
    </reaction>
</comment>
<dbReference type="SUPFAM" id="SSF52540">
    <property type="entry name" value="P-loop containing nucleoside triphosphate hydrolases"/>
    <property type="match status" value="1"/>
</dbReference>
<dbReference type="NCBIfam" id="TIGR00347">
    <property type="entry name" value="bioD"/>
    <property type="match status" value="1"/>
</dbReference>
<sequence>MDGESMKQGLSFFVTGTDTGVGKTMVTGCLTAFLSMCGYDAVPYKPIQSGGVQGDGGLVAEDVTFYRSLHSLPYEQNTLCTYCMEPAVSPHLAARQTGTRINPGHIAQQLSTLRKKHDVVLVEGAGGLAVPIMEEKQEVYMTADLIRDLRLPLLIVTHPGLGTINHTILTVEYARACRIPILGLLVNRMPDNPSEMMQDNVRIISSLTNLPVLGMLPDITDFKPERIRERLPEIGRSLRLTLLLERLRRAEIIVSQSSQ</sequence>
<feature type="binding site" evidence="9">
    <location>
        <position position="62"/>
    </location>
    <ligand>
        <name>Mg(2+)</name>
        <dbReference type="ChEBI" id="CHEBI:18420"/>
    </ligand>
</feature>
<evidence type="ECO:0000256" key="3">
    <source>
        <dbReference type="ARBA" id="ARBA00022723"/>
    </source>
</evidence>
<feature type="binding site" evidence="9">
    <location>
        <begin position="123"/>
        <end position="126"/>
    </location>
    <ligand>
        <name>ATP</name>
        <dbReference type="ChEBI" id="CHEBI:30616"/>
    </ligand>
</feature>
<dbReference type="PANTHER" id="PTHR43210">
    <property type="entry name" value="DETHIOBIOTIN SYNTHETASE"/>
    <property type="match status" value="1"/>
</dbReference>
<dbReference type="Pfam" id="PF13500">
    <property type="entry name" value="AAA_26"/>
    <property type="match status" value="1"/>
</dbReference>
<dbReference type="HAMAP" id="MF_00336">
    <property type="entry name" value="BioD"/>
    <property type="match status" value="1"/>
</dbReference>
<keyword evidence="11" id="KW-1185">Reference proteome</keyword>
<dbReference type="GeneID" id="97141097"/>
<accession>A0ABX8YFS5</accession>
<dbReference type="EMBL" id="CP080764">
    <property type="protein sequence ID" value="QYY43914.1"/>
    <property type="molecule type" value="Genomic_DNA"/>
</dbReference>
<dbReference type="InterPro" id="IPR027417">
    <property type="entry name" value="P-loop_NTPase"/>
</dbReference>
<feature type="binding site" evidence="9">
    <location>
        <position position="24"/>
    </location>
    <ligand>
        <name>Mg(2+)</name>
        <dbReference type="ChEBI" id="CHEBI:18420"/>
    </ligand>
</feature>
<feature type="binding site" evidence="9">
    <location>
        <begin position="187"/>
        <end position="188"/>
    </location>
    <ligand>
        <name>ATP</name>
        <dbReference type="ChEBI" id="CHEBI:30616"/>
    </ligand>
</feature>
<evidence type="ECO:0000256" key="6">
    <source>
        <dbReference type="ARBA" id="ARBA00022840"/>
    </source>
</evidence>
<comment type="pathway">
    <text evidence="9">Cofactor biosynthesis; biotin biosynthesis; biotin from 7,8-diaminononanoate: step 1/2.</text>
</comment>
<feature type="active site" evidence="9">
    <location>
        <position position="45"/>
    </location>
</feature>
<keyword evidence="6 9" id="KW-0067">ATP-binding</keyword>
<feature type="binding site" evidence="9">
    <location>
        <position position="62"/>
    </location>
    <ligand>
        <name>ATP</name>
        <dbReference type="ChEBI" id="CHEBI:30616"/>
    </ligand>
</feature>
<dbReference type="GO" id="GO:0004141">
    <property type="term" value="F:dethiobiotin synthase activity"/>
    <property type="evidence" value="ECO:0007669"/>
    <property type="project" value="UniProtKB-EC"/>
</dbReference>
<evidence type="ECO:0000256" key="7">
    <source>
        <dbReference type="ARBA" id="ARBA00022842"/>
    </source>
</evidence>
<organism evidence="10 11">
    <name type="scientific">Aneurinibacillus thermoaerophilus</name>
    <dbReference type="NCBI Taxonomy" id="143495"/>
    <lineage>
        <taxon>Bacteria</taxon>
        <taxon>Bacillati</taxon>
        <taxon>Bacillota</taxon>
        <taxon>Bacilli</taxon>
        <taxon>Bacillales</taxon>
        <taxon>Paenibacillaceae</taxon>
        <taxon>Aneurinibacillus group</taxon>
        <taxon>Aneurinibacillus</taxon>
    </lineage>
</organism>
<comment type="cofactor">
    <cofactor evidence="9">
        <name>Mg(2+)</name>
        <dbReference type="ChEBI" id="CHEBI:18420"/>
    </cofactor>
</comment>
<keyword evidence="2 9" id="KW-0436">Ligase</keyword>
<evidence type="ECO:0000256" key="8">
    <source>
        <dbReference type="ARBA" id="ARBA00047386"/>
    </source>
</evidence>
<dbReference type="PIRSF" id="PIRSF006755">
    <property type="entry name" value="DTB_synth"/>
    <property type="match status" value="1"/>
</dbReference>
<name>A0ABX8YFS5_ANETH</name>
<evidence type="ECO:0000256" key="1">
    <source>
        <dbReference type="ARBA" id="ARBA00022490"/>
    </source>
</evidence>
<gene>
    <name evidence="9 10" type="primary">bioD</name>
    <name evidence="10" type="ORF">K3F53_06905</name>
</gene>
<comment type="subcellular location">
    <subcellularLocation>
        <location evidence="9">Cytoplasm</location>
    </subcellularLocation>
</comment>
<dbReference type="CDD" id="cd03109">
    <property type="entry name" value="DTBS"/>
    <property type="match status" value="1"/>
</dbReference>
<keyword evidence="7 9" id="KW-0460">Magnesium</keyword>
<comment type="subunit">
    <text evidence="9">Homodimer.</text>
</comment>
<evidence type="ECO:0000256" key="4">
    <source>
        <dbReference type="ARBA" id="ARBA00022741"/>
    </source>
</evidence>
<keyword evidence="4 9" id="KW-0547">Nucleotide-binding</keyword>
<feature type="binding site" evidence="9">
    <location>
        <begin position="217"/>
        <end position="219"/>
    </location>
    <ligand>
        <name>ATP</name>
        <dbReference type="ChEBI" id="CHEBI:30616"/>
    </ligand>
</feature>
<keyword evidence="3 9" id="KW-0479">Metal-binding</keyword>
<keyword evidence="1 9" id="KW-0963">Cytoplasm</keyword>
<feature type="binding site" evidence="9">
    <location>
        <position position="49"/>
    </location>
    <ligand>
        <name>substrate</name>
    </ligand>
</feature>
<evidence type="ECO:0000256" key="2">
    <source>
        <dbReference type="ARBA" id="ARBA00022598"/>
    </source>
</evidence>
<evidence type="ECO:0000313" key="11">
    <source>
        <dbReference type="Proteomes" id="UP000826616"/>
    </source>
</evidence>
<evidence type="ECO:0000256" key="5">
    <source>
        <dbReference type="ARBA" id="ARBA00022756"/>
    </source>
</evidence>
<dbReference type="InterPro" id="IPR004472">
    <property type="entry name" value="DTB_synth_BioD"/>
</dbReference>
<evidence type="ECO:0000256" key="9">
    <source>
        <dbReference type="HAMAP-Rule" id="MF_00336"/>
    </source>
</evidence>
<reference evidence="10 11" key="1">
    <citation type="submission" date="2021-08" db="EMBL/GenBank/DDBJ databases">
        <title>Complete genome sequence of the strain Aneurinibacillus thermoaerophilus CCM 8960.</title>
        <authorList>
            <person name="Musilova J."/>
            <person name="Kourilova X."/>
            <person name="Pernicova I."/>
            <person name="Bezdicek M."/>
            <person name="Lengerova M."/>
            <person name="Obruca S."/>
            <person name="Sedlar K."/>
        </authorList>
    </citation>
    <scope>NUCLEOTIDE SEQUENCE [LARGE SCALE GENOMIC DNA]</scope>
    <source>
        <strain evidence="10 11">CCM 8960</strain>
    </source>
</reference>
<comment type="function">
    <text evidence="9">Catalyzes a mechanistically unusual reaction, the ATP-dependent insertion of CO2 between the N7 and N8 nitrogen atoms of 7,8-diaminopelargonic acid (DAPA, also called 7,8-diammoniononanoate) to form a ureido ring.</text>
</comment>
<keyword evidence="5 9" id="KW-0093">Biotin biosynthesis</keyword>
<comment type="catalytic activity">
    <reaction evidence="9">
        <text>(7R,8S)-7,8-diammoniononanoate + CO2 + ATP = (4R,5S)-dethiobiotin + ADP + phosphate + 3 H(+)</text>
        <dbReference type="Rhea" id="RHEA:15805"/>
        <dbReference type="ChEBI" id="CHEBI:15378"/>
        <dbReference type="ChEBI" id="CHEBI:16526"/>
        <dbReference type="ChEBI" id="CHEBI:30616"/>
        <dbReference type="ChEBI" id="CHEBI:43474"/>
        <dbReference type="ChEBI" id="CHEBI:149469"/>
        <dbReference type="ChEBI" id="CHEBI:149473"/>
        <dbReference type="ChEBI" id="CHEBI:456216"/>
        <dbReference type="EC" id="6.3.3.3"/>
    </reaction>
</comment>
<dbReference type="RefSeq" id="WP_091260523.1">
    <property type="nucleotide sequence ID" value="NZ_CP080764.1"/>
</dbReference>
<feature type="binding site" evidence="9">
    <location>
        <position position="123"/>
    </location>
    <ligand>
        <name>Mg(2+)</name>
        <dbReference type="ChEBI" id="CHEBI:18420"/>
    </ligand>
</feature>
<evidence type="ECO:0000313" key="10">
    <source>
        <dbReference type="EMBL" id="QYY43914.1"/>
    </source>
</evidence>
<dbReference type="EC" id="6.3.3.3" evidence="9"/>
<protein>
    <recommendedName>
        <fullName evidence="9">ATP-dependent dethiobiotin synthetase BioD</fullName>
        <ecNumber evidence="9">6.3.3.3</ecNumber>
    </recommendedName>
    <alternativeName>
        <fullName evidence="9">DTB synthetase</fullName>
        <shortName evidence="9">DTBS</shortName>
    </alternativeName>
    <alternativeName>
        <fullName evidence="9">Dethiobiotin synthase</fullName>
    </alternativeName>
</protein>